<dbReference type="PROSITE" id="PS51352">
    <property type="entry name" value="THIOREDOXIN_2"/>
    <property type="match status" value="1"/>
</dbReference>
<dbReference type="PANTHER" id="PTHR45663">
    <property type="entry name" value="GEO12009P1"/>
    <property type="match status" value="1"/>
</dbReference>
<dbReference type="GO" id="GO:0045454">
    <property type="term" value="P:cell redox homeostasis"/>
    <property type="evidence" value="ECO:0007669"/>
    <property type="project" value="TreeGrafter"/>
</dbReference>
<keyword evidence="9" id="KW-0560">Oxidoreductase</keyword>
<sequence length="146" mass="15759">MPDSKDILSYVCGNCAAVNRVPIGRVADGPKCGKCKQILIPDHPVELTDANFQKFVSRTTVPVVVDFWAQWCGPCRMMAPQFADAAKQLSPHTVLAKLDTEAASATAGGFNITGIPCMIAFRDGKEIARQSGALNVDQILQWVRGL</sequence>
<evidence type="ECO:0000313" key="10">
    <source>
        <dbReference type="Proteomes" id="UP000322214"/>
    </source>
</evidence>
<dbReference type="RefSeq" id="WP_075084227.1">
    <property type="nucleotide sequence ID" value="NZ_CP042912.1"/>
</dbReference>
<dbReference type="Gene3D" id="3.40.30.10">
    <property type="entry name" value="Glutaredoxin"/>
    <property type="match status" value="1"/>
</dbReference>
<dbReference type="GO" id="GO:0015035">
    <property type="term" value="F:protein-disulfide reductase activity"/>
    <property type="evidence" value="ECO:0007669"/>
    <property type="project" value="UniProtKB-UniRule"/>
</dbReference>
<organism evidence="9 10">
    <name type="scientific">Mariniblastus fucicola</name>
    <dbReference type="NCBI Taxonomy" id="980251"/>
    <lineage>
        <taxon>Bacteria</taxon>
        <taxon>Pseudomonadati</taxon>
        <taxon>Planctomycetota</taxon>
        <taxon>Planctomycetia</taxon>
        <taxon>Pirellulales</taxon>
        <taxon>Pirellulaceae</taxon>
        <taxon>Mariniblastus</taxon>
    </lineage>
</organism>
<evidence type="ECO:0000256" key="3">
    <source>
        <dbReference type="ARBA" id="ARBA00022723"/>
    </source>
</evidence>
<accession>A0A5B9PIQ5</accession>
<keyword evidence="10" id="KW-1185">Reference proteome</keyword>
<evidence type="ECO:0000259" key="8">
    <source>
        <dbReference type="PROSITE" id="PS51352"/>
    </source>
</evidence>
<dbReference type="Pfam" id="PF00085">
    <property type="entry name" value="Thioredoxin"/>
    <property type="match status" value="1"/>
</dbReference>
<keyword evidence="4" id="KW-0249">Electron transport</keyword>
<dbReference type="CDD" id="cd02947">
    <property type="entry name" value="TRX_family"/>
    <property type="match status" value="1"/>
</dbReference>
<dbReference type="InterPro" id="IPR005746">
    <property type="entry name" value="Thioredoxin"/>
</dbReference>
<dbReference type="OrthoDB" id="9790390at2"/>
<dbReference type="InterPro" id="IPR013766">
    <property type="entry name" value="Thioredoxin_domain"/>
</dbReference>
<evidence type="ECO:0000256" key="1">
    <source>
        <dbReference type="ARBA" id="ARBA00008987"/>
    </source>
</evidence>
<evidence type="ECO:0000256" key="7">
    <source>
        <dbReference type="NCBIfam" id="TIGR01068"/>
    </source>
</evidence>
<dbReference type="KEGG" id="mff:MFFC18_50530"/>
<keyword evidence="3" id="KW-0479">Metal-binding</keyword>
<evidence type="ECO:0000256" key="2">
    <source>
        <dbReference type="ARBA" id="ARBA00022448"/>
    </source>
</evidence>
<dbReference type="Gene3D" id="2.30.30.380">
    <property type="entry name" value="Zn-finger domain of Sec23/24"/>
    <property type="match status" value="1"/>
</dbReference>
<evidence type="ECO:0000256" key="5">
    <source>
        <dbReference type="ARBA" id="ARBA00023157"/>
    </source>
</evidence>
<dbReference type="PANTHER" id="PTHR45663:SF11">
    <property type="entry name" value="GEO12009P1"/>
    <property type="match status" value="1"/>
</dbReference>
<keyword evidence="5" id="KW-1015">Disulfide bond</keyword>
<evidence type="ECO:0000313" key="9">
    <source>
        <dbReference type="EMBL" id="QEG25130.1"/>
    </source>
</evidence>
<dbReference type="PRINTS" id="PR00421">
    <property type="entry name" value="THIOREDOXIN"/>
</dbReference>
<feature type="domain" description="Thioredoxin" evidence="8">
    <location>
        <begin position="36"/>
        <end position="146"/>
    </location>
</feature>
<dbReference type="InterPro" id="IPR049299">
    <property type="entry name" value="Thio2_N"/>
</dbReference>
<gene>
    <name evidence="9" type="primary">trxC</name>
    <name evidence="9" type="ORF">MFFC18_50530</name>
</gene>
<dbReference type="AlphaFoldDB" id="A0A5B9PIQ5"/>
<dbReference type="NCBIfam" id="TIGR01068">
    <property type="entry name" value="thioredoxin"/>
    <property type="match status" value="1"/>
</dbReference>
<proteinExistence type="inferred from homology"/>
<dbReference type="Proteomes" id="UP000322214">
    <property type="component" value="Chromosome"/>
</dbReference>
<dbReference type="GO" id="GO:0005829">
    <property type="term" value="C:cytosol"/>
    <property type="evidence" value="ECO:0007669"/>
    <property type="project" value="TreeGrafter"/>
</dbReference>
<name>A0A5B9PIQ5_9BACT</name>
<dbReference type="InterPro" id="IPR017937">
    <property type="entry name" value="Thioredoxin_CS"/>
</dbReference>
<dbReference type="EMBL" id="CP042912">
    <property type="protein sequence ID" value="QEG25130.1"/>
    <property type="molecule type" value="Genomic_DNA"/>
</dbReference>
<keyword evidence="6" id="KW-0676">Redox-active center</keyword>
<dbReference type="GO" id="GO:0046872">
    <property type="term" value="F:metal ion binding"/>
    <property type="evidence" value="ECO:0007669"/>
    <property type="project" value="UniProtKB-KW"/>
</dbReference>
<reference evidence="9 10" key="1">
    <citation type="submission" date="2019-08" db="EMBL/GenBank/DDBJ databases">
        <title>Deep-cultivation of Planctomycetes and their phenomic and genomic characterization uncovers novel biology.</title>
        <authorList>
            <person name="Wiegand S."/>
            <person name="Jogler M."/>
            <person name="Boedeker C."/>
            <person name="Pinto D."/>
            <person name="Vollmers J."/>
            <person name="Rivas-Marin E."/>
            <person name="Kohn T."/>
            <person name="Peeters S.H."/>
            <person name="Heuer A."/>
            <person name="Rast P."/>
            <person name="Oberbeckmann S."/>
            <person name="Bunk B."/>
            <person name="Jeske O."/>
            <person name="Meyerdierks A."/>
            <person name="Storesund J.E."/>
            <person name="Kallscheuer N."/>
            <person name="Luecker S."/>
            <person name="Lage O.M."/>
            <person name="Pohl T."/>
            <person name="Merkel B.J."/>
            <person name="Hornburger P."/>
            <person name="Mueller R.-W."/>
            <person name="Bruemmer F."/>
            <person name="Labrenz M."/>
            <person name="Spormann A.M."/>
            <person name="Op den Camp H."/>
            <person name="Overmann J."/>
            <person name="Amann R."/>
            <person name="Jetten M.S.M."/>
            <person name="Mascher T."/>
            <person name="Medema M.H."/>
            <person name="Devos D.P."/>
            <person name="Kaster A.-K."/>
            <person name="Ovreas L."/>
            <person name="Rohde M."/>
            <person name="Galperin M.Y."/>
            <person name="Jogler C."/>
        </authorList>
    </citation>
    <scope>NUCLEOTIDE SEQUENCE [LARGE SCALE GENOMIC DNA]</scope>
    <source>
        <strain evidence="9 10">FC18</strain>
    </source>
</reference>
<evidence type="ECO:0000256" key="6">
    <source>
        <dbReference type="ARBA" id="ARBA00023284"/>
    </source>
</evidence>
<dbReference type="PROSITE" id="PS00194">
    <property type="entry name" value="THIOREDOXIN_1"/>
    <property type="match status" value="1"/>
</dbReference>
<dbReference type="SUPFAM" id="SSF52833">
    <property type="entry name" value="Thioredoxin-like"/>
    <property type="match status" value="1"/>
</dbReference>
<comment type="similarity">
    <text evidence="1">Belongs to the thioredoxin family.</text>
</comment>
<dbReference type="Pfam" id="PF21352">
    <property type="entry name" value="Zn_ribbon_Thio2"/>
    <property type="match status" value="1"/>
</dbReference>
<dbReference type="STRING" id="980251.GCA_001642875_01431"/>
<dbReference type="InterPro" id="IPR036249">
    <property type="entry name" value="Thioredoxin-like_sf"/>
</dbReference>
<keyword evidence="2" id="KW-0813">Transport</keyword>
<protein>
    <recommendedName>
        <fullName evidence="7">Thioredoxin</fullName>
    </recommendedName>
</protein>
<evidence type="ECO:0000256" key="4">
    <source>
        <dbReference type="ARBA" id="ARBA00022982"/>
    </source>
</evidence>